<evidence type="ECO:0000256" key="12">
    <source>
        <dbReference type="RuleBase" id="RU368056"/>
    </source>
</evidence>
<evidence type="ECO:0000256" key="7">
    <source>
        <dbReference type="ARBA" id="ARBA00022982"/>
    </source>
</evidence>
<dbReference type="InterPro" id="IPR036656">
    <property type="entry name" value="QCR9_sf"/>
</dbReference>
<dbReference type="PANTHER" id="PTHR12980:SF0">
    <property type="entry name" value="CYTOCHROME B-C1 COMPLEX SUBUNIT 9"/>
    <property type="match status" value="1"/>
</dbReference>
<comment type="function">
    <text evidence="12">Component of the ubiquinol-cytochrome c oxidoreductase, a multisubunit transmembrane complex that is part of the mitochondrial electron transport chain which drives oxidative phosphorylation. The complex plays an important role in the uptake of multiple carbon sources present in different host niches.</text>
</comment>
<keyword evidence="5 12" id="KW-0812">Transmembrane</keyword>
<keyword evidence="7 12" id="KW-0249">Electron transport</keyword>
<dbReference type="Pfam" id="PF05365">
    <property type="entry name" value="UCR_UQCRX_QCR9"/>
    <property type="match status" value="1"/>
</dbReference>
<evidence type="ECO:0000256" key="11">
    <source>
        <dbReference type="ARBA" id="ARBA00044247"/>
    </source>
</evidence>
<keyword evidence="9 12" id="KW-0496">Mitochondrion</keyword>
<gene>
    <name evidence="13" type="ORF">FFLO_00835</name>
</gene>
<evidence type="ECO:0000256" key="5">
    <source>
        <dbReference type="ARBA" id="ARBA00022692"/>
    </source>
</evidence>
<evidence type="ECO:0000313" key="13">
    <source>
        <dbReference type="EMBL" id="KAG7571162.1"/>
    </source>
</evidence>
<evidence type="ECO:0000256" key="4">
    <source>
        <dbReference type="ARBA" id="ARBA00022660"/>
    </source>
</evidence>
<dbReference type="SUPFAM" id="SSF81514">
    <property type="entry name" value="Subunit X (non-heme 7 kDa protein) of cytochrome bc1 complex (Ubiquinol-cytochrome c reductase)"/>
    <property type="match status" value="1"/>
</dbReference>
<keyword evidence="6 12" id="KW-0999">Mitochondrion inner membrane</keyword>
<dbReference type="Gene3D" id="1.20.5.260">
    <property type="entry name" value="Cytochrome b-c1 complex subunit 9"/>
    <property type="match status" value="1"/>
</dbReference>
<proteinExistence type="inferred from homology"/>
<evidence type="ECO:0000256" key="1">
    <source>
        <dbReference type="ARBA" id="ARBA00004434"/>
    </source>
</evidence>
<evidence type="ECO:0000256" key="6">
    <source>
        <dbReference type="ARBA" id="ARBA00022792"/>
    </source>
</evidence>
<keyword evidence="8 12" id="KW-1133">Transmembrane helix</keyword>
<dbReference type="GO" id="GO:0006122">
    <property type="term" value="P:mitochondrial electron transport, ubiquinol to cytochrome c"/>
    <property type="evidence" value="ECO:0007669"/>
    <property type="project" value="UniProtKB-UniRule"/>
</dbReference>
<dbReference type="GO" id="GO:0045275">
    <property type="term" value="C:respiratory chain complex III"/>
    <property type="evidence" value="ECO:0007669"/>
    <property type="project" value="UniProtKB-UniRule"/>
</dbReference>
<evidence type="ECO:0000256" key="8">
    <source>
        <dbReference type="ARBA" id="ARBA00022989"/>
    </source>
</evidence>
<keyword evidence="3 12" id="KW-0813">Transport</keyword>
<name>A0A8K0JQM2_9TREE</name>
<keyword evidence="4 12" id="KW-0679">Respiratory chain</keyword>
<keyword evidence="14" id="KW-1185">Reference proteome</keyword>
<comment type="subunit">
    <text evidence="12">Component of the ubiquinol-cytochrome c oxidoreductase (cytochrome b-c1 complex, complex III, CIII), a multisubunit enzyme composed of 3 respiratory subunits cytochrome b, cytochrome c1 and Rieske protein, 2 core protein subunits, and additional low-molecular weight protein subunits.</text>
</comment>
<accession>A0A8K0JQM2</accession>
<evidence type="ECO:0000256" key="9">
    <source>
        <dbReference type="ARBA" id="ARBA00023128"/>
    </source>
</evidence>
<dbReference type="FunFam" id="1.20.5.260:FF:000001">
    <property type="entry name" value="Cytochrome b-c1 complex subunit 9"/>
    <property type="match status" value="1"/>
</dbReference>
<dbReference type="Proteomes" id="UP000812966">
    <property type="component" value="Unassembled WGS sequence"/>
</dbReference>
<sequence>MNTPLEHPDPSKLPKLQLFYNTFVRRNSVFVSSIFLGAFAFSITFDLATTAFWERHNRGKLWKDIRDKYVKTGEEED</sequence>
<comment type="similarity">
    <text evidence="2 12">Belongs to the UQCR10/QCR9 family.</text>
</comment>
<evidence type="ECO:0000256" key="10">
    <source>
        <dbReference type="ARBA" id="ARBA00023136"/>
    </source>
</evidence>
<dbReference type="PANTHER" id="PTHR12980">
    <property type="entry name" value="UBIQUINOL-CYTOCHROME C REDUCTASE COMPLEX, SUBUNIT X"/>
    <property type="match status" value="1"/>
</dbReference>
<feature type="transmembrane region" description="Helical" evidence="12">
    <location>
        <begin position="29"/>
        <end position="53"/>
    </location>
</feature>
<dbReference type="EMBL" id="JABELV010000010">
    <property type="protein sequence ID" value="KAG7571162.1"/>
    <property type="molecule type" value="Genomic_DNA"/>
</dbReference>
<evidence type="ECO:0000256" key="3">
    <source>
        <dbReference type="ARBA" id="ARBA00022448"/>
    </source>
</evidence>
<comment type="caution">
    <text evidence="13">The sequence shown here is derived from an EMBL/GenBank/DDBJ whole genome shotgun (WGS) entry which is preliminary data.</text>
</comment>
<keyword evidence="10 12" id="KW-0472">Membrane</keyword>
<evidence type="ECO:0000256" key="2">
    <source>
        <dbReference type="ARBA" id="ARBA00007856"/>
    </source>
</evidence>
<comment type="subcellular location">
    <subcellularLocation>
        <location evidence="1 12">Mitochondrion inner membrane</location>
        <topology evidence="1 12">Single-pass membrane protein</topology>
    </subcellularLocation>
</comment>
<protein>
    <recommendedName>
        <fullName evidence="11 12">Complex III subunit 9</fullName>
    </recommendedName>
</protein>
<evidence type="ECO:0000313" key="14">
    <source>
        <dbReference type="Proteomes" id="UP000812966"/>
    </source>
</evidence>
<dbReference type="InterPro" id="IPR008027">
    <property type="entry name" value="QCR9"/>
</dbReference>
<dbReference type="AlphaFoldDB" id="A0A8K0JQM2"/>
<dbReference type="GO" id="GO:0005743">
    <property type="term" value="C:mitochondrial inner membrane"/>
    <property type="evidence" value="ECO:0007669"/>
    <property type="project" value="UniProtKB-SubCell"/>
</dbReference>
<organism evidence="13 14">
    <name type="scientific">Filobasidium floriforme</name>
    <dbReference type="NCBI Taxonomy" id="5210"/>
    <lineage>
        <taxon>Eukaryota</taxon>
        <taxon>Fungi</taxon>
        <taxon>Dikarya</taxon>
        <taxon>Basidiomycota</taxon>
        <taxon>Agaricomycotina</taxon>
        <taxon>Tremellomycetes</taxon>
        <taxon>Filobasidiales</taxon>
        <taxon>Filobasidiaceae</taxon>
        <taxon>Filobasidium</taxon>
    </lineage>
</organism>
<reference evidence="13" key="1">
    <citation type="submission" date="2020-04" db="EMBL/GenBank/DDBJ databases">
        <title>Analysis of mating type loci in Filobasidium floriforme.</title>
        <authorList>
            <person name="Nowrousian M."/>
        </authorList>
    </citation>
    <scope>NUCLEOTIDE SEQUENCE</scope>
    <source>
        <strain evidence="13">CBS 6242</strain>
    </source>
</reference>